<comment type="caution">
    <text evidence="2">The sequence shown here is derived from an EMBL/GenBank/DDBJ whole genome shotgun (WGS) entry which is preliminary data.</text>
</comment>
<evidence type="ECO:0000313" key="2">
    <source>
        <dbReference type="EMBL" id="KAG7174165.1"/>
    </source>
</evidence>
<organism evidence="2 3">
    <name type="scientific">Homarus americanus</name>
    <name type="common">American lobster</name>
    <dbReference type="NCBI Taxonomy" id="6706"/>
    <lineage>
        <taxon>Eukaryota</taxon>
        <taxon>Metazoa</taxon>
        <taxon>Ecdysozoa</taxon>
        <taxon>Arthropoda</taxon>
        <taxon>Crustacea</taxon>
        <taxon>Multicrustacea</taxon>
        <taxon>Malacostraca</taxon>
        <taxon>Eumalacostraca</taxon>
        <taxon>Eucarida</taxon>
        <taxon>Decapoda</taxon>
        <taxon>Pleocyemata</taxon>
        <taxon>Astacidea</taxon>
        <taxon>Nephropoidea</taxon>
        <taxon>Nephropidae</taxon>
        <taxon>Homarus</taxon>
    </lineage>
</organism>
<keyword evidence="3" id="KW-1185">Reference proteome</keyword>
<evidence type="ECO:0000259" key="1">
    <source>
        <dbReference type="Pfam" id="PF21789"/>
    </source>
</evidence>
<dbReference type="Pfam" id="PF21789">
    <property type="entry name" value="TNP-like_RNaseH_C"/>
    <property type="match status" value="1"/>
</dbReference>
<dbReference type="AlphaFoldDB" id="A0A8J5TEY9"/>
<evidence type="ECO:0000313" key="3">
    <source>
        <dbReference type="Proteomes" id="UP000747542"/>
    </source>
</evidence>
<name>A0A8J5TEY9_HOMAM</name>
<sequence>MGGCNNDPTARQFSAAYKKVLTRNDTEEVTRGNCLALESIPIPTAFSNYLKDLNVNAPLSKLINSSLDISRAFEQDNIYQYKESVVLSEEGNTNLVSSSVVSPCAEKIVAFIAGFVSET</sequence>
<protein>
    <recommendedName>
        <fullName evidence="1">Transposable element P transposase-like RNase H C-terminal domain-containing protein</fullName>
    </recommendedName>
</protein>
<reference evidence="2" key="1">
    <citation type="journal article" date="2021" name="Sci. Adv.">
        <title>The American lobster genome reveals insights on longevity, neural, and immune adaptations.</title>
        <authorList>
            <person name="Polinski J.M."/>
            <person name="Zimin A.V."/>
            <person name="Clark K.F."/>
            <person name="Kohn A.B."/>
            <person name="Sadowski N."/>
            <person name="Timp W."/>
            <person name="Ptitsyn A."/>
            <person name="Khanna P."/>
            <person name="Romanova D.Y."/>
            <person name="Williams P."/>
            <person name="Greenwood S.J."/>
            <person name="Moroz L.L."/>
            <person name="Walt D.R."/>
            <person name="Bodnar A.G."/>
        </authorList>
    </citation>
    <scope>NUCLEOTIDE SEQUENCE</scope>
    <source>
        <strain evidence="2">GMGI-L3</strain>
    </source>
</reference>
<dbReference type="Proteomes" id="UP000747542">
    <property type="component" value="Unassembled WGS sequence"/>
</dbReference>
<gene>
    <name evidence="2" type="ORF">Hamer_G003057</name>
</gene>
<dbReference type="EMBL" id="JAHLQT010007678">
    <property type="protein sequence ID" value="KAG7174165.1"/>
    <property type="molecule type" value="Genomic_DNA"/>
</dbReference>
<accession>A0A8J5TEY9</accession>
<feature type="domain" description="Transposable element P transposase-like RNase H C-terminal" evidence="1">
    <location>
        <begin position="1"/>
        <end position="18"/>
    </location>
</feature>
<proteinExistence type="predicted"/>
<dbReference type="InterPro" id="IPR048367">
    <property type="entry name" value="TNP-like_RNaseH_C"/>
</dbReference>